<keyword evidence="1" id="KW-1133">Transmembrane helix</keyword>
<keyword evidence="1" id="KW-0812">Transmembrane</keyword>
<name>A0ABQ1NIR1_9ENTE</name>
<proteinExistence type="predicted"/>
<comment type="caution">
    <text evidence="2">The sequence shown here is derived from an EMBL/GenBank/DDBJ whole genome shotgun (WGS) entry which is preliminary data.</text>
</comment>
<accession>A0ABQ1NIR1</accession>
<dbReference type="EMBL" id="BMKI01000001">
    <property type="protein sequence ID" value="GGC77836.1"/>
    <property type="molecule type" value="Genomic_DNA"/>
</dbReference>
<feature type="transmembrane region" description="Helical" evidence="1">
    <location>
        <begin position="153"/>
        <end position="173"/>
    </location>
</feature>
<feature type="transmembrane region" description="Helical" evidence="1">
    <location>
        <begin position="70"/>
        <end position="91"/>
    </location>
</feature>
<feature type="transmembrane region" description="Helical" evidence="1">
    <location>
        <begin position="39"/>
        <end position="58"/>
    </location>
</feature>
<feature type="transmembrane region" description="Helical" evidence="1">
    <location>
        <begin position="128"/>
        <end position="147"/>
    </location>
</feature>
<protein>
    <recommendedName>
        <fullName evidence="4">Tandem five-TM protein</fullName>
    </recommendedName>
</protein>
<sequence length="197" mass="22617">MNAKMKKRYIAIYNGKEGSKSIFFDTETKKLVVVKIENISYKLTILSGFIGVSMYYLFGKVLIESALPPIALVAMILIVGCLAGMFFNILVNKIANSEKNKLEYLTNITEDELKEYIIEGRKQMWKNLLLIVFLLFMTIVSLLPIYFGEYSLLLLLASIFFTILVTFFIGVVAPNKRIVVFRYIKKNKELVILTDNR</sequence>
<organism evidence="2 3">
    <name type="scientific">Enterococcus wangshanyuanii</name>
    <dbReference type="NCBI Taxonomy" id="2005703"/>
    <lineage>
        <taxon>Bacteria</taxon>
        <taxon>Bacillati</taxon>
        <taxon>Bacillota</taxon>
        <taxon>Bacilli</taxon>
        <taxon>Lactobacillales</taxon>
        <taxon>Enterococcaceae</taxon>
        <taxon>Enterococcus</taxon>
    </lineage>
</organism>
<reference evidence="3" key="1">
    <citation type="journal article" date="2019" name="Int. J. Syst. Evol. Microbiol.">
        <title>The Global Catalogue of Microorganisms (GCM) 10K type strain sequencing project: providing services to taxonomists for standard genome sequencing and annotation.</title>
        <authorList>
            <consortium name="The Broad Institute Genomics Platform"/>
            <consortium name="The Broad Institute Genome Sequencing Center for Infectious Disease"/>
            <person name="Wu L."/>
            <person name="Ma J."/>
        </authorList>
    </citation>
    <scope>NUCLEOTIDE SEQUENCE [LARGE SCALE GENOMIC DNA]</scope>
    <source>
        <strain evidence="3">CGMCC 1.15942</strain>
    </source>
</reference>
<evidence type="ECO:0000313" key="2">
    <source>
        <dbReference type="EMBL" id="GGC77836.1"/>
    </source>
</evidence>
<keyword evidence="1" id="KW-0472">Membrane</keyword>
<evidence type="ECO:0000256" key="1">
    <source>
        <dbReference type="SAM" id="Phobius"/>
    </source>
</evidence>
<evidence type="ECO:0008006" key="4">
    <source>
        <dbReference type="Google" id="ProtNLM"/>
    </source>
</evidence>
<dbReference type="RefSeq" id="WP_088268357.1">
    <property type="nucleotide sequence ID" value="NZ_BMKI01000001.1"/>
</dbReference>
<gene>
    <name evidence="2" type="ORF">GCM10011573_04360</name>
</gene>
<dbReference type="Proteomes" id="UP000630615">
    <property type="component" value="Unassembled WGS sequence"/>
</dbReference>
<evidence type="ECO:0000313" key="3">
    <source>
        <dbReference type="Proteomes" id="UP000630615"/>
    </source>
</evidence>
<keyword evidence="3" id="KW-1185">Reference proteome</keyword>